<dbReference type="InterPro" id="IPR029470">
    <property type="entry name" value="PDDEXK_4"/>
</dbReference>
<name>A0A0F6MQ63_TREDN</name>
<dbReference type="PATRIC" id="fig|999434.4.peg.1480"/>
<proteinExistence type="predicted"/>
<dbReference type="Proteomes" id="UP000011701">
    <property type="component" value="Chromosome"/>
</dbReference>
<protein>
    <recommendedName>
        <fullName evidence="2">PD-(D/E)XK nuclease superfamily protein</fullName>
    </recommendedName>
</protein>
<dbReference type="HOGENOM" id="CLU_056725_0_0_12"/>
<evidence type="ECO:0008006" key="2">
    <source>
        <dbReference type="Google" id="ProtNLM"/>
    </source>
</evidence>
<dbReference type="Pfam" id="PF14281">
    <property type="entry name" value="PDDEXK_4"/>
    <property type="match status" value="1"/>
</dbReference>
<organism evidence="1">
    <name type="scientific">Treponema denticola OTK</name>
    <dbReference type="NCBI Taxonomy" id="999434"/>
    <lineage>
        <taxon>Bacteria</taxon>
        <taxon>Pseudomonadati</taxon>
        <taxon>Spirochaetota</taxon>
        <taxon>Spirochaetia</taxon>
        <taxon>Spirochaetales</taxon>
        <taxon>Treponemataceae</taxon>
        <taxon>Treponema</taxon>
    </lineage>
</organism>
<dbReference type="EMBL" id="AGDY01000006">
    <property type="protein sequence ID" value="EMB21654.1"/>
    <property type="molecule type" value="Genomic_DNA"/>
</dbReference>
<accession>A0A0F6MQ63</accession>
<reference evidence="1" key="1">
    <citation type="submission" date="2012-01" db="EMBL/GenBank/DDBJ databases">
        <title>The Genome Sequence of Treponema denticola OTK.</title>
        <authorList>
            <consortium name="The Broad Institute Genome Sequencing Platform"/>
            <person name="Earl A."/>
            <person name="Ward D."/>
            <person name="Feldgarden M."/>
            <person name="Gevers D."/>
            <person name="Blanton J.M."/>
            <person name="Fenno C.J."/>
            <person name="Baranova O.V."/>
            <person name="Mathney J."/>
            <person name="Dewhirst F.E."/>
            <person name="Izard J."/>
            <person name="Young S.K."/>
            <person name="Zeng Q."/>
            <person name="Gargeya S."/>
            <person name="Fitzgerald M."/>
            <person name="Haas B."/>
            <person name="Abouelleil A."/>
            <person name="Alvarado L."/>
            <person name="Arachchi H.M."/>
            <person name="Berlin A."/>
            <person name="Chapman S.B."/>
            <person name="Gearin G."/>
            <person name="Goldberg J."/>
            <person name="Griggs A."/>
            <person name="Gujja S."/>
            <person name="Hansen M."/>
            <person name="Heiman D."/>
            <person name="Howarth C."/>
            <person name="Larimer J."/>
            <person name="Lui A."/>
            <person name="MacDonald P.J.P."/>
            <person name="McCowen C."/>
            <person name="Montmayeur A."/>
            <person name="Murphy C."/>
            <person name="Neiman D."/>
            <person name="Pearson M."/>
            <person name="Priest M."/>
            <person name="Roberts A."/>
            <person name="Saif S."/>
            <person name="Shea T."/>
            <person name="Sisk P."/>
            <person name="Stolte C."/>
            <person name="Sykes S."/>
            <person name="Wortman J."/>
            <person name="Nusbaum C."/>
            <person name="Birren B."/>
        </authorList>
    </citation>
    <scope>NUCLEOTIDE SEQUENCE [LARGE SCALE GENOMIC DNA]</scope>
    <source>
        <strain evidence="1">OTK</strain>
    </source>
</reference>
<dbReference type="AlphaFoldDB" id="A0A0F6MQ63"/>
<sequence length="395" mass="46831">MKSLSTYSKEKHKKYLEYKLIEESTFCIFDNFSPKYYYEKLHSEILKTLLDKNTLNIENSEFLNIFLKCLLIRIDFQFSKNVSIYLEYPINPTVPSEAIDILIKDEEKALIIENKINFASDQENQLVRYMQFVEEDLGIEDYFVVYLTLIPGKEPPISRYSKEFEKYKNRLLTTDILKILCAVESDDKKNSLVNYFLPECEEIINNKIKQVGYKDNLLLTKIYINQYKILLNKLGGYAAMESTNKALAKEIFEKKDLIEASNDFIEFWENRYSALFELIYETVSKEIKVQKPNPSEKWFSYEITDNCRIYFECDGRYSIGFTAKWKKWSMAELNKLTKILDEYVTDKTDVFYGENIRETNKWTWTAYAVNENITLSSLKTFIIQTFNDLTKKVKE</sequence>
<comment type="caution">
    <text evidence="1">The sequence shown here is derived from an EMBL/GenBank/DDBJ whole genome shotgun (WGS) entry which is preliminary data.</text>
</comment>
<dbReference type="RefSeq" id="WP_002692213.1">
    <property type="nucleotide sequence ID" value="NZ_CM001797.1"/>
</dbReference>
<evidence type="ECO:0000313" key="1">
    <source>
        <dbReference type="EMBL" id="EMB21654.1"/>
    </source>
</evidence>
<gene>
    <name evidence="1" type="ORF">HMPREF9723_01427</name>
</gene>